<accession>A0AA88N0C9</accession>
<name>A0AA88N0C9_CHASR</name>
<keyword evidence="3" id="KW-1185">Reference proteome</keyword>
<evidence type="ECO:0000313" key="3">
    <source>
        <dbReference type="Proteomes" id="UP001187415"/>
    </source>
</evidence>
<organism evidence="2 3">
    <name type="scientific">Channa striata</name>
    <name type="common">Snakehead murrel</name>
    <name type="synonym">Ophicephalus striatus</name>
    <dbReference type="NCBI Taxonomy" id="64152"/>
    <lineage>
        <taxon>Eukaryota</taxon>
        <taxon>Metazoa</taxon>
        <taxon>Chordata</taxon>
        <taxon>Craniata</taxon>
        <taxon>Vertebrata</taxon>
        <taxon>Euteleostomi</taxon>
        <taxon>Actinopterygii</taxon>
        <taxon>Neopterygii</taxon>
        <taxon>Teleostei</taxon>
        <taxon>Neoteleostei</taxon>
        <taxon>Acanthomorphata</taxon>
        <taxon>Anabantaria</taxon>
        <taxon>Anabantiformes</taxon>
        <taxon>Channoidei</taxon>
        <taxon>Channidae</taxon>
        <taxon>Channa</taxon>
    </lineage>
</organism>
<gene>
    <name evidence="2" type="ORF">Q5P01_008846</name>
</gene>
<proteinExistence type="predicted"/>
<evidence type="ECO:0000313" key="2">
    <source>
        <dbReference type="EMBL" id="KAK2849012.1"/>
    </source>
</evidence>
<feature type="compositionally biased region" description="Basic residues" evidence="1">
    <location>
        <begin position="111"/>
        <end position="122"/>
    </location>
</feature>
<sequence>MASSQKKRRAAAGRSKSDFFVWTDCEVELLLIVTNEYKASKNVKNVDWESCPTKYRDILELYKKQYPSTEESEPLEGDYPHRPEEITKASLTTKLKAIRHKYRQALESGSRRTHGRTPPRPRRPPETIHSHPTRPSAGVRLGW</sequence>
<protein>
    <submittedName>
        <fullName evidence="2">Uncharacterized protein</fullName>
    </submittedName>
</protein>
<dbReference type="AlphaFoldDB" id="A0AA88N0C9"/>
<dbReference type="EMBL" id="JAUPFM010000006">
    <property type="protein sequence ID" value="KAK2849012.1"/>
    <property type="molecule type" value="Genomic_DNA"/>
</dbReference>
<evidence type="ECO:0000256" key="1">
    <source>
        <dbReference type="SAM" id="MobiDB-lite"/>
    </source>
</evidence>
<comment type="caution">
    <text evidence="2">The sequence shown here is derived from an EMBL/GenBank/DDBJ whole genome shotgun (WGS) entry which is preliminary data.</text>
</comment>
<dbReference type="Proteomes" id="UP001187415">
    <property type="component" value="Unassembled WGS sequence"/>
</dbReference>
<feature type="region of interest" description="Disordered" evidence="1">
    <location>
        <begin position="103"/>
        <end position="143"/>
    </location>
</feature>
<reference evidence="2" key="1">
    <citation type="submission" date="2023-07" db="EMBL/GenBank/DDBJ databases">
        <title>Chromosome-level Genome Assembly of Striped Snakehead (Channa striata).</title>
        <authorList>
            <person name="Liu H."/>
        </authorList>
    </citation>
    <scope>NUCLEOTIDE SEQUENCE</scope>
    <source>
        <strain evidence="2">Gz</strain>
        <tissue evidence="2">Muscle</tissue>
    </source>
</reference>